<comment type="caution">
    <text evidence="9">The sequence shown here is derived from an EMBL/GenBank/DDBJ whole genome shotgun (WGS) entry which is preliminary data.</text>
</comment>
<gene>
    <name evidence="9" type="ORF">HHL27_02765</name>
</gene>
<name>A0A7Y0BLC7_9SPHN</name>
<reference evidence="9 10" key="1">
    <citation type="submission" date="2020-04" db="EMBL/GenBank/DDBJ databases">
        <title>Novosphingobium sp. TW-4 isolated from soil.</title>
        <authorList>
            <person name="Dahal R.H."/>
            <person name="Chaudhary D.K."/>
        </authorList>
    </citation>
    <scope>NUCLEOTIDE SEQUENCE [LARGE SCALE GENOMIC DNA]</scope>
    <source>
        <strain evidence="9 10">TW-4</strain>
    </source>
</reference>
<dbReference type="RefSeq" id="WP_169491820.1">
    <property type="nucleotide sequence ID" value="NZ_JABBGM010000001.1"/>
</dbReference>
<evidence type="ECO:0000256" key="5">
    <source>
        <dbReference type="ARBA" id="ARBA00022989"/>
    </source>
</evidence>
<dbReference type="EMBL" id="JABBGM010000001">
    <property type="protein sequence ID" value="NML92592.1"/>
    <property type="molecule type" value="Genomic_DNA"/>
</dbReference>
<dbReference type="InterPro" id="IPR018704">
    <property type="entry name" value="SecYEG/CpoB_TPR"/>
</dbReference>
<accession>A0A7Y0BLC7</accession>
<dbReference type="PANTHER" id="PTHR38035">
    <property type="entry name" value="UPF0070 PROTEIN YFGM"/>
    <property type="match status" value="1"/>
</dbReference>
<dbReference type="Pfam" id="PF09976">
    <property type="entry name" value="TPR_21"/>
    <property type="match status" value="1"/>
</dbReference>
<evidence type="ECO:0000256" key="7">
    <source>
        <dbReference type="ARBA" id="ARBA00023186"/>
    </source>
</evidence>
<keyword evidence="6" id="KW-0472">Membrane</keyword>
<keyword evidence="4" id="KW-0812">Transmembrane</keyword>
<keyword evidence="3" id="KW-1003">Cell membrane</keyword>
<dbReference type="AlphaFoldDB" id="A0A7Y0BLC7"/>
<evidence type="ECO:0000256" key="4">
    <source>
        <dbReference type="ARBA" id="ARBA00022692"/>
    </source>
</evidence>
<evidence type="ECO:0000256" key="6">
    <source>
        <dbReference type="ARBA" id="ARBA00023136"/>
    </source>
</evidence>
<organism evidence="9 10">
    <name type="scientific">Novosphingobium olei</name>
    <dbReference type="NCBI Taxonomy" id="2728851"/>
    <lineage>
        <taxon>Bacteria</taxon>
        <taxon>Pseudomonadati</taxon>
        <taxon>Pseudomonadota</taxon>
        <taxon>Alphaproteobacteria</taxon>
        <taxon>Sphingomonadales</taxon>
        <taxon>Sphingomonadaceae</taxon>
        <taxon>Novosphingobium</taxon>
    </lineage>
</organism>
<evidence type="ECO:0000256" key="1">
    <source>
        <dbReference type="ARBA" id="ARBA00004167"/>
    </source>
</evidence>
<dbReference type="Proteomes" id="UP000583556">
    <property type="component" value="Unassembled WGS sequence"/>
</dbReference>
<protein>
    <submittedName>
        <fullName evidence="9">Tetratricopeptide repeat protein</fullName>
    </submittedName>
</protein>
<sequence length="255" mass="27184">MALRPTTPQSRSDQFAARQAAQQEVFLREVDDALREDQTIDVLRKWGRPVGAVVLAGLLGLAGYLWYDNHQKTVAGEQGEAFTKALDQVEGGNLKAGNEALAPIVKSSGPGYQAAARTMQGAIAAQQGKADEAAKIFAEVAADTKAPQPFRDLATVREVSLKFDTLKPQQVIDRLKPLAVPGNPWFGNAGELLGVAYMNKGDNAQAGALFASIAKDKTVPESLRRRVRQLAGQLGVDAVDDPQDAIVKVAPATAE</sequence>
<evidence type="ECO:0000256" key="2">
    <source>
        <dbReference type="ARBA" id="ARBA00004236"/>
    </source>
</evidence>
<dbReference type="GO" id="GO:0044877">
    <property type="term" value="F:protein-containing complex binding"/>
    <property type="evidence" value="ECO:0007669"/>
    <property type="project" value="InterPro"/>
</dbReference>
<comment type="subcellular location">
    <subcellularLocation>
        <location evidence="2">Cell membrane</location>
    </subcellularLocation>
    <subcellularLocation>
        <location evidence="1">Membrane</location>
        <topology evidence="1">Single-pass membrane protein</topology>
    </subcellularLocation>
</comment>
<dbReference type="InterPro" id="IPR026039">
    <property type="entry name" value="YfgM"/>
</dbReference>
<keyword evidence="5" id="KW-1133">Transmembrane helix</keyword>
<evidence type="ECO:0000313" key="10">
    <source>
        <dbReference type="Proteomes" id="UP000583556"/>
    </source>
</evidence>
<evidence type="ECO:0000259" key="8">
    <source>
        <dbReference type="Pfam" id="PF09976"/>
    </source>
</evidence>
<dbReference type="GO" id="GO:0005886">
    <property type="term" value="C:plasma membrane"/>
    <property type="evidence" value="ECO:0007669"/>
    <property type="project" value="UniProtKB-SubCell"/>
</dbReference>
<evidence type="ECO:0000256" key="3">
    <source>
        <dbReference type="ARBA" id="ARBA00022475"/>
    </source>
</evidence>
<feature type="domain" description="Ancillary SecYEG translocon subunit/Cell division coordinator CpoB TPR" evidence="8">
    <location>
        <begin position="44"/>
        <end position="211"/>
    </location>
</feature>
<evidence type="ECO:0000313" key="9">
    <source>
        <dbReference type="EMBL" id="NML92592.1"/>
    </source>
</evidence>
<keyword evidence="10" id="KW-1185">Reference proteome</keyword>
<keyword evidence="7" id="KW-0143">Chaperone</keyword>
<proteinExistence type="predicted"/>
<dbReference type="PANTHER" id="PTHR38035:SF1">
    <property type="entry name" value="ANCILLARY SECYEG TRANSLOCON SUBUNIT"/>
    <property type="match status" value="1"/>
</dbReference>